<gene>
    <name evidence="2" type="ORF">AUR64_18710</name>
</gene>
<dbReference type="OrthoDB" id="247722at2157"/>
<dbReference type="Proteomes" id="UP000054387">
    <property type="component" value="Unassembled WGS sequence"/>
</dbReference>
<name>A0A0W1R5P4_9EURY</name>
<accession>A0A0W1R5P4</accession>
<organism evidence="2 3">
    <name type="scientific">Haloprofundus marisrubri</name>
    <dbReference type="NCBI Taxonomy" id="1514971"/>
    <lineage>
        <taxon>Archaea</taxon>
        <taxon>Methanobacteriati</taxon>
        <taxon>Methanobacteriota</taxon>
        <taxon>Stenosarchaea group</taxon>
        <taxon>Halobacteria</taxon>
        <taxon>Halobacteriales</taxon>
        <taxon>Haloferacaceae</taxon>
        <taxon>Haloprofundus</taxon>
    </lineage>
</organism>
<dbReference type="RefSeq" id="WP_058582980.1">
    <property type="nucleotide sequence ID" value="NZ_LOPU01000030.1"/>
</dbReference>
<evidence type="ECO:0000313" key="2">
    <source>
        <dbReference type="EMBL" id="KTG08696.1"/>
    </source>
</evidence>
<feature type="domain" description="DUF7344" evidence="1">
    <location>
        <begin position="17"/>
        <end position="85"/>
    </location>
</feature>
<protein>
    <recommendedName>
        <fullName evidence="1">DUF7344 domain-containing protein</fullName>
    </recommendedName>
</protein>
<proteinExistence type="predicted"/>
<dbReference type="EMBL" id="LOPU01000030">
    <property type="protein sequence ID" value="KTG08696.1"/>
    <property type="molecule type" value="Genomic_DNA"/>
</dbReference>
<dbReference type="AlphaFoldDB" id="A0A0W1R5P4"/>
<dbReference type="InterPro" id="IPR055768">
    <property type="entry name" value="DUF7344"/>
</dbReference>
<comment type="caution">
    <text evidence="2">The sequence shown here is derived from an EMBL/GenBank/DDBJ whole genome shotgun (WGS) entry which is preliminary data.</text>
</comment>
<sequence>MDSWPETKLTLDKSLVVLSNKWRRRLLLKVLKDNPRDEREFASDAANSSETQELDALRTQLRHVHLPLLEEEGLINWNRDDGTITRGENFEEIRPLLELMREHSDELPNGWL</sequence>
<evidence type="ECO:0000259" key="1">
    <source>
        <dbReference type="Pfam" id="PF24035"/>
    </source>
</evidence>
<evidence type="ECO:0000313" key="3">
    <source>
        <dbReference type="Proteomes" id="UP000054387"/>
    </source>
</evidence>
<reference evidence="2 3" key="1">
    <citation type="submission" date="2015-12" db="EMBL/GenBank/DDBJ databases">
        <title>Haloprofundus marisrubri gen. nov., sp. nov., an extremely halophilic archaeon isolated from the Discovery deep brine-seawater interface in the Red Sea.</title>
        <authorList>
            <person name="Zhang G."/>
            <person name="Stingl U."/>
            <person name="Rashid M."/>
        </authorList>
    </citation>
    <scope>NUCLEOTIDE SEQUENCE [LARGE SCALE GENOMIC DNA]</scope>
    <source>
        <strain evidence="2 3">SB9</strain>
    </source>
</reference>
<dbReference type="Pfam" id="PF24035">
    <property type="entry name" value="DUF7344"/>
    <property type="match status" value="1"/>
</dbReference>
<keyword evidence="3" id="KW-1185">Reference proteome</keyword>